<dbReference type="Gene3D" id="3.20.20.150">
    <property type="entry name" value="Divalent-metal-dependent TIM barrel enzymes"/>
    <property type="match status" value="1"/>
</dbReference>
<accession>A0A6G8AR91</accession>
<name>A0A6G8AR91_9ENTE</name>
<dbReference type="PANTHER" id="PTHR12110">
    <property type="entry name" value="HYDROXYPYRUVATE ISOMERASE"/>
    <property type="match status" value="1"/>
</dbReference>
<feature type="domain" description="Xylose isomerase-like TIM barrel" evidence="1">
    <location>
        <begin position="25"/>
        <end position="244"/>
    </location>
</feature>
<proteinExistence type="predicted"/>
<dbReference type="Proteomes" id="UP000501747">
    <property type="component" value="Chromosome"/>
</dbReference>
<dbReference type="PANTHER" id="PTHR12110:SF41">
    <property type="entry name" value="INOSOSE DEHYDRATASE"/>
    <property type="match status" value="1"/>
</dbReference>
<dbReference type="RefSeq" id="WP_166033756.1">
    <property type="nucleotide sequence ID" value="NZ_CP049887.1"/>
</dbReference>
<evidence type="ECO:0000259" key="1">
    <source>
        <dbReference type="Pfam" id="PF01261"/>
    </source>
</evidence>
<protein>
    <submittedName>
        <fullName evidence="2">Sugar phosphate isomerase/epimerase</fullName>
    </submittedName>
</protein>
<dbReference type="KEGG" id="vhy:G7082_03045"/>
<keyword evidence="3" id="KW-1185">Reference proteome</keyword>
<evidence type="ECO:0000313" key="3">
    <source>
        <dbReference type="Proteomes" id="UP000501747"/>
    </source>
</evidence>
<dbReference type="AlphaFoldDB" id="A0A6G8AR91"/>
<dbReference type="InterPro" id="IPR013022">
    <property type="entry name" value="Xyl_isomerase-like_TIM-brl"/>
</dbReference>
<organism evidence="2 3">
    <name type="scientific">Vagococcus hydrophili</name>
    <dbReference type="NCBI Taxonomy" id="2714947"/>
    <lineage>
        <taxon>Bacteria</taxon>
        <taxon>Bacillati</taxon>
        <taxon>Bacillota</taxon>
        <taxon>Bacilli</taxon>
        <taxon>Lactobacillales</taxon>
        <taxon>Enterococcaceae</taxon>
        <taxon>Vagococcus</taxon>
    </lineage>
</organism>
<dbReference type="InterPro" id="IPR036237">
    <property type="entry name" value="Xyl_isomerase-like_sf"/>
</dbReference>
<reference evidence="2 3" key="1">
    <citation type="submission" date="2020-03" db="EMBL/GenBank/DDBJ databases">
        <title>Vagococcus sp. nov., isolated from beetles.</title>
        <authorList>
            <person name="Hyun D.-W."/>
            <person name="Bae J.-W."/>
        </authorList>
    </citation>
    <scope>NUCLEOTIDE SEQUENCE [LARGE SCALE GENOMIC DNA]</scope>
    <source>
        <strain evidence="2 3">HDW17B</strain>
    </source>
</reference>
<dbReference type="GO" id="GO:0016853">
    <property type="term" value="F:isomerase activity"/>
    <property type="evidence" value="ECO:0007669"/>
    <property type="project" value="UniProtKB-KW"/>
</dbReference>
<dbReference type="SUPFAM" id="SSF51658">
    <property type="entry name" value="Xylose isomerase-like"/>
    <property type="match status" value="1"/>
</dbReference>
<dbReference type="InterPro" id="IPR050312">
    <property type="entry name" value="IolE/XylAMocC-like"/>
</dbReference>
<keyword evidence="2" id="KW-0413">Isomerase</keyword>
<sequence length="249" mass="28558">MKPLISLQLWSVQDACADNFEHVLDSVKEYGYDGVEFAGYYDYKAADLAKKLEDLSLNVSGSHVSFDSLLENFDDVVAFEKEIGNQHVIVPHIGADSVEEWETKIKQLKELSEKLAKEELVLGYHNHAHEIMDIPNVNILEKMIEMIPRIQLEVDTYWLSYAGIDVIPWLDKHQKNISWLHLKDMLVTEDKKESTEIGKGVLPITSYLDWAKNADLDWVVIEQEAFQNLTPMESAKVNVKTLRELKEKG</sequence>
<gene>
    <name evidence="2" type="ORF">G7082_03045</name>
</gene>
<dbReference type="Pfam" id="PF01261">
    <property type="entry name" value="AP_endonuc_2"/>
    <property type="match status" value="1"/>
</dbReference>
<dbReference type="EMBL" id="CP049887">
    <property type="protein sequence ID" value="QIL47584.1"/>
    <property type="molecule type" value="Genomic_DNA"/>
</dbReference>
<evidence type="ECO:0000313" key="2">
    <source>
        <dbReference type="EMBL" id="QIL47584.1"/>
    </source>
</evidence>